<feature type="region of interest" description="Disordered" evidence="6">
    <location>
        <begin position="768"/>
        <end position="791"/>
    </location>
</feature>
<evidence type="ECO:0000313" key="9">
    <source>
        <dbReference type="Proteomes" id="UP001459277"/>
    </source>
</evidence>
<gene>
    <name evidence="8" type="ORF">SO802_032085</name>
</gene>
<feature type="compositionally biased region" description="Polar residues" evidence="6">
    <location>
        <begin position="779"/>
        <end position="791"/>
    </location>
</feature>
<evidence type="ECO:0000256" key="3">
    <source>
        <dbReference type="ARBA" id="ARBA00011959"/>
    </source>
</evidence>
<dbReference type="PANTHER" id="PTHR11934">
    <property type="entry name" value="RIBOSE-5-PHOSPHATE ISOMERASE"/>
    <property type="match status" value="1"/>
</dbReference>
<evidence type="ECO:0000256" key="5">
    <source>
        <dbReference type="ARBA" id="ARBA00029734"/>
    </source>
</evidence>
<protein>
    <recommendedName>
        <fullName evidence="3">ribose-5-phosphate isomerase</fullName>
        <ecNumber evidence="3">5.3.1.6</ecNumber>
    </recommendedName>
    <alternativeName>
        <fullName evidence="5">Phosphoriboisomerase</fullName>
    </alternativeName>
</protein>
<feature type="region of interest" description="Disordered" evidence="6">
    <location>
        <begin position="1014"/>
        <end position="1053"/>
    </location>
</feature>
<dbReference type="GO" id="GO:0009052">
    <property type="term" value="P:pentose-phosphate shunt, non-oxidative branch"/>
    <property type="evidence" value="ECO:0007669"/>
    <property type="project" value="InterPro"/>
</dbReference>
<dbReference type="InterPro" id="IPR036397">
    <property type="entry name" value="RNaseH_sf"/>
</dbReference>
<feature type="compositionally biased region" description="Basic and acidic residues" evidence="6">
    <location>
        <begin position="318"/>
        <end position="337"/>
    </location>
</feature>
<name>A0AAW2BQC4_9ROSI</name>
<evidence type="ECO:0000313" key="8">
    <source>
        <dbReference type="EMBL" id="KAK9987134.1"/>
    </source>
</evidence>
<comment type="similarity">
    <text evidence="2">Belongs to the ribose 5-phosphate isomerase family.</text>
</comment>
<dbReference type="PANTHER" id="PTHR11934:SF0">
    <property type="entry name" value="RIBOSE-5-PHOSPHATE ISOMERASE"/>
    <property type="match status" value="1"/>
</dbReference>
<reference evidence="8 9" key="1">
    <citation type="submission" date="2024-01" db="EMBL/GenBank/DDBJ databases">
        <title>A telomere-to-telomere, gap-free genome of sweet tea (Lithocarpus litseifolius).</title>
        <authorList>
            <person name="Zhou J."/>
        </authorList>
    </citation>
    <scope>NUCLEOTIDE SEQUENCE [LARGE SCALE GENOMIC DNA]</scope>
    <source>
        <strain evidence="8">Zhou-2022a</strain>
        <tissue evidence="8">Leaf</tissue>
    </source>
</reference>
<proteinExistence type="inferred from homology"/>
<comment type="caution">
    <text evidence="8">The sequence shown here is derived from an EMBL/GenBank/DDBJ whole genome shotgun (WGS) entry which is preliminary data.</text>
</comment>
<dbReference type="Pfam" id="PF06026">
    <property type="entry name" value="Rib_5-P_isom_A"/>
    <property type="match status" value="1"/>
</dbReference>
<evidence type="ECO:0000256" key="4">
    <source>
        <dbReference type="ARBA" id="ARBA00023235"/>
    </source>
</evidence>
<dbReference type="SUPFAM" id="SSF100950">
    <property type="entry name" value="NagB/RpiA/CoA transferase-like"/>
    <property type="match status" value="2"/>
</dbReference>
<feature type="compositionally biased region" description="Basic and acidic residues" evidence="6">
    <location>
        <begin position="20"/>
        <end position="33"/>
    </location>
</feature>
<dbReference type="Pfam" id="PF13456">
    <property type="entry name" value="RVT_3"/>
    <property type="match status" value="1"/>
</dbReference>
<dbReference type="EC" id="5.3.1.6" evidence="3"/>
<evidence type="ECO:0000256" key="2">
    <source>
        <dbReference type="ARBA" id="ARBA00008088"/>
    </source>
</evidence>
<dbReference type="Proteomes" id="UP001459277">
    <property type="component" value="Unassembled WGS sequence"/>
</dbReference>
<feature type="region of interest" description="Disordered" evidence="6">
    <location>
        <begin position="1"/>
        <end position="42"/>
    </location>
</feature>
<dbReference type="Gene3D" id="3.30.420.10">
    <property type="entry name" value="Ribonuclease H-like superfamily/Ribonuclease H"/>
    <property type="match status" value="1"/>
</dbReference>
<evidence type="ECO:0000256" key="6">
    <source>
        <dbReference type="SAM" id="MobiDB-lite"/>
    </source>
</evidence>
<dbReference type="GO" id="GO:0005737">
    <property type="term" value="C:cytoplasm"/>
    <property type="evidence" value="ECO:0007669"/>
    <property type="project" value="TreeGrafter"/>
</dbReference>
<sequence>MEGDSMVNVTLENDNQGSSCDKERVDGDKEGEHNVGGLGNEEVETPKAGMVFASPEEVRNYYSKVICCALFIRMALSQQKFLKIVDFPVEGVNVTKQLSNGDKHHLFPNTGHPTSESTLNHLQRRSSALENSQNSQDVFKLAPAKRAVALLKSGMVIGLGTGGTSLVIEELGKLIGEGKTYNGIYVICVNGLESAQPPPWIHTVLSLFLCSSLAASSLLVFSTSWPAHCKLPLLTTTHYRLLKQPKPHRSILMEAASVLLELLKQWCKGKRSVSWGKAQPIVNRFTQDYHPNRVNGLGQSSLDILSLVRNDDGSNDLQNHERVTGEGSGTHEDEKGEIPSSGEGLGGSSAAVTKADAEPGNHKEEAGESQSGERPRCPIVIVTKPDDRVLVSDDHGTVGEVVLCSVCEPADSPAVAAQTGEQGVGFLVADKSSGAISTTVENSGCPVQVQSQLVVGSDLNVSISEMVCGSIEPEGPRLLRDAPLPSGKGEEDVNPEAITPLALWNPNGVLDLVSVEVDSDGFSEDEVLEPSEWVRRKIRGFSTFVGFPIDVCERQCIDFFQKLERVWEQQATAVTTRRPFQMSFRLKDIVAVGANYHSQLLAKQFGLRTVDLNDVDNIDIVFDRVDEVDLYKNPLKGGEAAHTVQKVVCSMANVCIILAEHTRVVHRLGSKFPVAVEVLLLATSPVSSRLIALGGVPEIQSALRKDGPVITDLGNMIIDVSFRNGIQNPAELEKNINVIPGVVDSGKKQPAFHLLHIVVDSEKESGIQSSHEGVGNGIGNSSATVKSGSRESTVNRVAEEYGMEIEGGALEFILYVKDVPEERNQTIRPIRWERPIEEWLKLNTDGSSLGNPGLVAGGGVIRDWNGNWVVGFSRKIGITFSFMAEMWALRDGMLLCVNHSYVAVEVEVDAKAIIDVLTNSGQSNKFILSILNDCKNLASQIPRIRFSHCFREANRCADFMARRGSHQNEDLCLFENPPVGVYDLLDFDNSGLFLSWEGVKIWAKVIRKREGLPNGDDDAHANVDDEDALGDILDDEDGLDDGDELDDGDDRLF</sequence>
<dbReference type="GO" id="GO:0004523">
    <property type="term" value="F:RNA-DNA hybrid ribonuclease activity"/>
    <property type="evidence" value="ECO:0007669"/>
    <property type="project" value="InterPro"/>
</dbReference>
<dbReference type="GO" id="GO:0006014">
    <property type="term" value="P:D-ribose metabolic process"/>
    <property type="evidence" value="ECO:0007669"/>
    <property type="project" value="TreeGrafter"/>
</dbReference>
<evidence type="ECO:0000256" key="1">
    <source>
        <dbReference type="ARBA" id="ARBA00004988"/>
    </source>
</evidence>
<keyword evidence="4" id="KW-0413">Isomerase</keyword>
<feature type="compositionally biased region" description="Acidic residues" evidence="6">
    <location>
        <begin position="1024"/>
        <end position="1053"/>
    </location>
</feature>
<dbReference type="InterPro" id="IPR012337">
    <property type="entry name" value="RNaseH-like_sf"/>
</dbReference>
<organism evidence="8 9">
    <name type="scientific">Lithocarpus litseifolius</name>
    <dbReference type="NCBI Taxonomy" id="425828"/>
    <lineage>
        <taxon>Eukaryota</taxon>
        <taxon>Viridiplantae</taxon>
        <taxon>Streptophyta</taxon>
        <taxon>Embryophyta</taxon>
        <taxon>Tracheophyta</taxon>
        <taxon>Spermatophyta</taxon>
        <taxon>Magnoliopsida</taxon>
        <taxon>eudicotyledons</taxon>
        <taxon>Gunneridae</taxon>
        <taxon>Pentapetalae</taxon>
        <taxon>rosids</taxon>
        <taxon>fabids</taxon>
        <taxon>Fagales</taxon>
        <taxon>Fagaceae</taxon>
        <taxon>Lithocarpus</taxon>
    </lineage>
</organism>
<dbReference type="InterPro" id="IPR002156">
    <property type="entry name" value="RNaseH_domain"/>
</dbReference>
<dbReference type="AlphaFoldDB" id="A0AAW2BQC4"/>
<dbReference type="InterPro" id="IPR037171">
    <property type="entry name" value="NagB/RpiA_transferase-like"/>
</dbReference>
<dbReference type="SUPFAM" id="SSF53098">
    <property type="entry name" value="Ribonuclease H-like"/>
    <property type="match status" value="1"/>
</dbReference>
<dbReference type="Gene3D" id="3.40.50.1360">
    <property type="match status" value="1"/>
</dbReference>
<dbReference type="GO" id="GO:0004751">
    <property type="term" value="F:ribose-5-phosphate isomerase activity"/>
    <property type="evidence" value="ECO:0007669"/>
    <property type="project" value="UniProtKB-EC"/>
</dbReference>
<dbReference type="InterPro" id="IPR044730">
    <property type="entry name" value="RNase_H-like_dom_plant"/>
</dbReference>
<dbReference type="GO" id="GO:0003676">
    <property type="term" value="F:nucleic acid binding"/>
    <property type="evidence" value="ECO:0007669"/>
    <property type="project" value="InterPro"/>
</dbReference>
<dbReference type="EMBL" id="JAZDWU010000011">
    <property type="protein sequence ID" value="KAK9987134.1"/>
    <property type="molecule type" value="Genomic_DNA"/>
</dbReference>
<evidence type="ECO:0000259" key="7">
    <source>
        <dbReference type="Pfam" id="PF13456"/>
    </source>
</evidence>
<feature type="region of interest" description="Disordered" evidence="6">
    <location>
        <begin position="313"/>
        <end position="377"/>
    </location>
</feature>
<keyword evidence="9" id="KW-1185">Reference proteome</keyword>
<feature type="compositionally biased region" description="Polar residues" evidence="6">
    <location>
        <begin position="7"/>
        <end position="19"/>
    </location>
</feature>
<feature type="domain" description="RNase H type-1" evidence="7">
    <location>
        <begin position="843"/>
        <end position="963"/>
    </location>
</feature>
<dbReference type="SUPFAM" id="SSF75445">
    <property type="entry name" value="D-ribose-5-phosphate isomerase (RpiA), lid domain"/>
    <property type="match status" value="1"/>
</dbReference>
<dbReference type="InterPro" id="IPR004788">
    <property type="entry name" value="Ribose5P_isomerase_type_A"/>
</dbReference>
<dbReference type="CDD" id="cd06222">
    <property type="entry name" value="RNase_H_like"/>
    <property type="match status" value="1"/>
</dbReference>
<dbReference type="Gene3D" id="3.30.70.260">
    <property type="match status" value="1"/>
</dbReference>
<comment type="pathway">
    <text evidence="1">Carbohydrate degradation; pentose phosphate pathway; D-ribose 5-phosphate from D-ribulose 5-phosphate (non-oxidative stage): step 1/1.</text>
</comment>
<feature type="compositionally biased region" description="Basic and acidic residues" evidence="6">
    <location>
        <begin position="355"/>
        <end position="376"/>
    </location>
</feature>
<accession>A0AAW2BQC4</accession>